<dbReference type="CDD" id="cd07971">
    <property type="entry name" value="OBF_DNA_ligase_LigD"/>
    <property type="match status" value="1"/>
</dbReference>
<dbReference type="PROSITE" id="PS50160">
    <property type="entry name" value="DNA_LIGASE_A3"/>
    <property type="match status" value="1"/>
</dbReference>
<dbReference type="Gene3D" id="3.30.470.30">
    <property type="entry name" value="DNA ligase/mRNA capping enzyme"/>
    <property type="match status" value="1"/>
</dbReference>
<evidence type="ECO:0000256" key="1">
    <source>
        <dbReference type="ARBA" id="ARBA00007572"/>
    </source>
</evidence>
<dbReference type="Gene3D" id="2.40.50.140">
    <property type="entry name" value="Nucleic acid-binding proteins"/>
    <property type="match status" value="1"/>
</dbReference>
<keyword evidence="3 7" id="KW-0436">Ligase</keyword>
<dbReference type="PANTHER" id="PTHR45674:SF4">
    <property type="entry name" value="DNA LIGASE 1"/>
    <property type="match status" value="1"/>
</dbReference>
<dbReference type="PANTHER" id="PTHR45674">
    <property type="entry name" value="DNA LIGASE 1/3 FAMILY MEMBER"/>
    <property type="match status" value="1"/>
</dbReference>
<dbReference type="CDD" id="cd07906">
    <property type="entry name" value="Adenylation_DNA_ligase_LigD_LigC"/>
    <property type="match status" value="1"/>
</dbReference>
<dbReference type="Pfam" id="PF01068">
    <property type="entry name" value="DNA_ligase_A_M"/>
    <property type="match status" value="1"/>
</dbReference>
<comment type="similarity">
    <text evidence="1">Belongs to the ATP-dependent DNA ligase family.</text>
</comment>
<dbReference type="InterPro" id="IPR014146">
    <property type="entry name" value="LigD_ligase_dom"/>
</dbReference>
<dbReference type="InterPro" id="IPR050191">
    <property type="entry name" value="ATP-dep_DNA_ligase"/>
</dbReference>
<sequence>MRPMLATRGDRVFPAPPTGSAWLHEVKWDGVRALIEVTARGLVMTSRNENAITAAYPEVHGLADVLPVGTLLDGEVVAFDDGRPSFARLADRMHVRDAARAERLAVHNPVTFMAFDLLRLADDDLTGRPLVDRRAHLEELALDEAGVSVHVAPAYDDGQMLLEATRAQGLEGIVSKHRDSTYRFDHRSKDWLKYPHRARASYVVGGWRPEKGVGDRLGALLVGEPTAHGLRYRGRVGSGIAGKAAARLAELLAPLEDATNPFVDEVPRVDATGARWCRPSLVVDIAALGTTGGGRLRQPAYVGPRPDLDPEELIDHESAEQ</sequence>
<dbReference type="EC" id="6.5.1.1" evidence="2"/>
<evidence type="ECO:0000313" key="7">
    <source>
        <dbReference type="EMBL" id="MDP9820453.1"/>
    </source>
</evidence>
<dbReference type="NCBIfam" id="TIGR02779">
    <property type="entry name" value="NHEJ_ligase_lig"/>
    <property type="match status" value="1"/>
</dbReference>
<dbReference type="RefSeq" id="WP_068120670.1">
    <property type="nucleotide sequence ID" value="NZ_CCXJ01000295.1"/>
</dbReference>
<dbReference type="Gene3D" id="3.30.1490.70">
    <property type="match status" value="1"/>
</dbReference>
<evidence type="ECO:0000259" key="6">
    <source>
        <dbReference type="PROSITE" id="PS50160"/>
    </source>
</evidence>
<dbReference type="SUPFAM" id="SSF50249">
    <property type="entry name" value="Nucleic acid-binding proteins"/>
    <property type="match status" value="1"/>
</dbReference>
<dbReference type="EMBL" id="JAUSQM010000001">
    <property type="protein sequence ID" value="MDP9820453.1"/>
    <property type="molecule type" value="Genomic_DNA"/>
</dbReference>
<feature type="domain" description="ATP-dependent DNA ligase family profile" evidence="6">
    <location>
        <begin position="110"/>
        <end position="257"/>
    </location>
</feature>
<organism evidence="7 8">
    <name type="scientific">Nocardioides massiliensis</name>
    <dbReference type="NCBI Taxonomy" id="1325935"/>
    <lineage>
        <taxon>Bacteria</taxon>
        <taxon>Bacillati</taxon>
        <taxon>Actinomycetota</taxon>
        <taxon>Actinomycetes</taxon>
        <taxon>Propionibacteriales</taxon>
        <taxon>Nocardioidaceae</taxon>
        <taxon>Nocardioides</taxon>
    </lineage>
</organism>
<gene>
    <name evidence="7" type="ORF">J2S59_000262</name>
</gene>
<comment type="caution">
    <text evidence="7">The sequence shown here is derived from an EMBL/GenBank/DDBJ whole genome shotgun (WGS) entry which is preliminary data.</text>
</comment>
<protein>
    <recommendedName>
        <fullName evidence="2">DNA ligase (ATP)</fullName>
        <ecNumber evidence="2">6.5.1.1</ecNumber>
    </recommendedName>
</protein>
<evidence type="ECO:0000256" key="4">
    <source>
        <dbReference type="ARBA" id="ARBA00034003"/>
    </source>
</evidence>
<keyword evidence="8" id="KW-1185">Reference proteome</keyword>
<dbReference type="Pfam" id="PF04679">
    <property type="entry name" value="DNA_ligase_A_C"/>
    <property type="match status" value="1"/>
</dbReference>
<feature type="region of interest" description="Disordered" evidence="5">
    <location>
        <begin position="296"/>
        <end position="321"/>
    </location>
</feature>
<dbReference type="GO" id="GO:0003910">
    <property type="term" value="F:DNA ligase (ATP) activity"/>
    <property type="evidence" value="ECO:0007669"/>
    <property type="project" value="UniProtKB-EC"/>
</dbReference>
<comment type="catalytic activity">
    <reaction evidence="4">
        <text>ATP + (deoxyribonucleotide)n-3'-hydroxyl + 5'-phospho-(deoxyribonucleotide)m = (deoxyribonucleotide)n+m + AMP + diphosphate.</text>
        <dbReference type="EC" id="6.5.1.1"/>
    </reaction>
</comment>
<dbReference type="InterPro" id="IPR012309">
    <property type="entry name" value="DNA_ligase_ATP-dep_C"/>
</dbReference>
<evidence type="ECO:0000256" key="3">
    <source>
        <dbReference type="ARBA" id="ARBA00022598"/>
    </source>
</evidence>
<accession>A0ABT9NJ61</accession>
<dbReference type="InterPro" id="IPR012310">
    <property type="entry name" value="DNA_ligase_ATP-dep_cent"/>
</dbReference>
<dbReference type="InterPro" id="IPR012340">
    <property type="entry name" value="NA-bd_OB-fold"/>
</dbReference>
<dbReference type="SUPFAM" id="SSF56091">
    <property type="entry name" value="DNA ligase/mRNA capping enzyme, catalytic domain"/>
    <property type="match status" value="1"/>
</dbReference>
<evidence type="ECO:0000256" key="2">
    <source>
        <dbReference type="ARBA" id="ARBA00012727"/>
    </source>
</evidence>
<reference evidence="7 8" key="1">
    <citation type="submission" date="2023-07" db="EMBL/GenBank/DDBJ databases">
        <title>Sequencing the genomes of 1000 actinobacteria strains.</title>
        <authorList>
            <person name="Klenk H.-P."/>
        </authorList>
    </citation>
    <scope>NUCLEOTIDE SEQUENCE [LARGE SCALE GENOMIC DNA]</scope>
    <source>
        <strain evidence="7 8">GD13</strain>
    </source>
</reference>
<evidence type="ECO:0000256" key="5">
    <source>
        <dbReference type="SAM" id="MobiDB-lite"/>
    </source>
</evidence>
<evidence type="ECO:0000313" key="8">
    <source>
        <dbReference type="Proteomes" id="UP001240447"/>
    </source>
</evidence>
<dbReference type="Proteomes" id="UP001240447">
    <property type="component" value="Unassembled WGS sequence"/>
</dbReference>
<proteinExistence type="inferred from homology"/>
<name>A0ABT9NJ61_9ACTN</name>